<dbReference type="PANTHER" id="PTHR18964">
    <property type="entry name" value="ROK (REPRESSOR, ORF, KINASE) FAMILY"/>
    <property type="match status" value="1"/>
</dbReference>
<evidence type="ECO:0000313" key="2">
    <source>
        <dbReference type="EMBL" id="MDA0141443.1"/>
    </source>
</evidence>
<dbReference type="InterPro" id="IPR000600">
    <property type="entry name" value="ROK"/>
</dbReference>
<dbReference type="InterPro" id="IPR043129">
    <property type="entry name" value="ATPase_NBD"/>
</dbReference>
<dbReference type="Gene3D" id="1.10.10.10">
    <property type="entry name" value="Winged helix-like DNA-binding domain superfamily/Winged helix DNA-binding domain"/>
    <property type="match status" value="1"/>
</dbReference>
<organism evidence="2 3">
    <name type="scientific">Solirubrobacter deserti</name>
    <dbReference type="NCBI Taxonomy" id="2282478"/>
    <lineage>
        <taxon>Bacteria</taxon>
        <taxon>Bacillati</taxon>
        <taxon>Actinomycetota</taxon>
        <taxon>Thermoleophilia</taxon>
        <taxon>Solirubrobacterales</taxon>
        <taxon>Solirubrobacteraceae</taxon>
        <taxon>Solirubrobacter</taxon>
    </lineage>
</organism>
<dbReference type="SUPFAM" id="SSF46785">
    <property type="entry name" value="Winged helix' DNA-binding domain"/>
    <property type="match status" value="1"/>
</dbReference>
<accession>A0ABT4RS75</accession>
<keyword evidence="3" id="KW-1185">Reference proteome</keyword>
<dbReference type="Pfam" id="PF12840">
    <property type="entry name" value="HTH_20"/>
    <property type="match status" value="1"/>
</dbReference>
<proteinExistence type="inferred from homology"/>
<dbReference type="InterPro" id="IPR049874">
    <property type="entry name" value="ROK_cs"/>
</dbReference>
<dbReference type="RefSeq" id="WP_202951956.1">
    <property type="nucleotide sequence ID" value="NZ_JAPCID010000057.1"/>
</dbReference>
<reference evidence="2" key="1">
    <citation type="submission" date="2022-10" db="EMBL/GenBank/DDBJ databases">
        <title>The WGS of Solirubrobacter sp. CPCC 204708.</title>
        <authorList>
            <person name="Jiang Z."/>
        </authorList>
    </citation>
    <scope>NUCLEOTIDE SEQUENCE</scope>
    <source>
        <strain evidence="2">CPCC 204708</strain>
    </source>
</reference>
<dbReference type="PANTHER" id="PTHR18964:SF173">
    <property type="entry name" value="GLUCOKINASE"/>
    <property type="match status" value="1"/>
</dbReference>
<dbReference type="CDD" id="cd00090">
    <property type="entry name" value="HTH_ARSR"/>
    <property type="match status" value="1"/>
</dbReference>
<dbReference type="Gene3D" id="3.30.420.40">
    <property type="match status" value="2"/>
</dbReference>
<dbReference type="SUPFAM" id="SSF53067">
    <property type="entry name" value="Actin-like ATPase domain"/>
    <property type="match status" value="1"/>
</dbReference>
<evidence type="ECO:0000256" key="1">
    <source>
        <dbReference type="ARBA" id="ARBA00006479"/>
    </source>
</evidence>
<dbReference type="EMBL" id="JAPCID010000057">
    <property type="protein sequence ID" value="MDA0141443.1"/>
    <property type="molecule type" value="Genomic_DNA"/>
</dbReference>
<protein>
    <submittedName>
        <fullName evidence="2">ROK family protein</fullName>
    </submittedName>
</protein>
<dbReference type="InterPro" id="IPR011991">
    <property type="entry name" value="ArsR-like_HTH"/>
</dbReference>
<dbReference type="PROSITE" id="PS01125">
    <property type="entry name" value="ROK"/>
    <property type="match status" value="1"/>
</dbReference>
<evidence type="ECO:0000313" key="3">
    <source>
        <dbReference type="Proteomes" id="UP001147700"/>
    </source>
</evidence>
<dbReference type="Proteomes" id="UP001147700">
    <property type="component" value="Unassembled WGS sequence"/>
</dbReference>
<comment type="caution">
    <text evidence="2">The sequence shown here is derived from an EMBL/GenBank/DDBJ whole genome shotgun (WGS) entry which is preliminary data.</text>
</comment>
<dbReference type="Pfam" id="PF00480">
    <property type="entry name" value="ROK"/>
    <property type="match status" value="1"/>
</dbReference>
<name>A0ABT4RS75_9ACTN</name>
<comment type="similarity">
    <text evidence="1">Belongs to the ROK (NagC/XylR) family.</text>
</comment>
<sequence length="390" mass="40689">MHDGSLGGVLRLIREGRALTRTDVMDVTGLSRSTVMQRLGVLLDAGLLVEQPEAGPSSGGRRPAALTFNERVGIVLAADLGAEHGRLAVYDLAGVVLIEEQAPLRIADGPEPVLDWVERRFDALLAEVKREPGDVLAIAIGLPGPVEDGRPVKPPIMPGWDDHPVAERLSERFGAPALVERDVNAMALGEHRHNWPDVANLVFVKIATGIGAGIITGGELMRGHHGRAGDIGHIRAYRESDELCTCGNRGCVAVLASGSALVRQLHEAGVDVATTADVAALVQSGDTLATHLAREAGRVLGAALAAVVSVVAPSLIVVGGEMGDASEPMIAGVREGVYQQASTLATRHLRVLGTRLGQRVGVVGVATVALEHVLDPANVDALLARRGIAA</sequence>
<dbReference type="InterPro" id="IPR036390">
    <property type="entry name" value="WH_DNA-bd_sf"/>
</dbReference>
<dbReference type="InterPro" id="IPR036388">
    <property type="entry name" value="WH-like_DNA-bd_sf"/>
</dbReference>
<gene>
    <name evidence="2" type="ORF">OJ962_28375</name>
</gene>